<feature type="region of interest" description="Disordered" evidence="1">
    <location>
        <begin position="17"/>
        <end position="55"/>
    </location>
</feature>
<reference evidence="2 3" key="1">
    <citation type="journal article" date="2014" name="Agronomy (Basel)">
        <title>A Draft Genome Sequence for Ensete ventricosum, the Drought-Tolerant Tree Against Hunger.</title>
        <authorList>
            <person name="Harrison J."/>
            <person name="Moore K.A."/>
            <person name="Paszkiewicz K."/>
            <person name="Jones T."/>
            <person name="Grant M."/>
            <person name="Ambacheew D."/>
            <person name="Muzemil S."/>
            <person name="Studholme D.J."/>
        </authorList>
    </citation>
    <scope>NUCLEOTIDE SEQUENCE [LARGE SCALE GENOMIC DNA]</scope>
</reference>
<dbReference type="Proteomes" id="UP000287651">
    <property type="component" value="Unassembled WGS sequence"/>
</dbReference>
<sequence length="136" mass="14775">MRVTVCLSIDQGELLGGHSGVEVGGRKGRGSDDESSGAQLPKSKVTVRKEVDSEEHHNIVEADLPIMKEGMHMQGNRYHKRDQGGGKCIGKLHVPRQDGRAEAKELHKTDVDGLLIKIAESEKLQVDAGVLDQGMK</sequence>
<gene>
    <name evidence="2" type="ORF">B296_00053954</name>
</gene>
<comment type="caution">
    <text evidence="2">The sequence shown here is derived from an EMBL/GenBank/DDBJ whole genome shotgun (WGS) entry which is preliminary data.</text>
</comment>
<name>A0A426X5Q2_ENSVE</name>
<accession>A0A426X5Q2</accession>
<dbReference type="EMBL" id="AMZH03026027">
    <property type="protein sequence ID" value="RRT34807.1"/>
    <property type="molecule type" value="Genomic_DNA"/>
</dbReference>
<dbReference type="AlphaFoldDB" id="A0A426X5Q2"/>
<evidence type="ECO:0000256" key="1">
    <source>
        <dbReference type="SAM" id="MobiDB-lite"/>
    </source>
</evidence>
<protein>
    <submittedName>
        <fullName evidence="2">Uncharacterized protein</fullName>
    </submittedName>
</protein>
<evidence type="ECO:0000313" key="2">
    <source>
        <dbReference type="EMBL" id="RRT34807.1"/>
    </source>
</evidence>
<proteinExistence type="predicted"/>
<evidence type="ECO:0000313" key="3">
    <source>
        <dbReference type="Proteomes" id="UP000287651"/>
    </source>
</evidence>
<organism evidence="2 3">
    <name type="scientific">Ensete ventricosum</name>
    <name type="common">Abyssinian banana</name>
    <name type="synonym">Musa ensete</name>
    <dbReference type="NCBI Taxonomy" id="4639"/>
    <lineage>
        <taxon>Eukaryota</taxon>
        <taxon>Viridiplantae</taxon>
        <taxon>Streptophyta</taxon>
        <taxon>Embryophyta</taxon>
        <taxon>Tracheophyta</taxon>
        <taxon>Spermatophyta</taxon>
        <taxon>Magnoliopsida</taxon>
        <taxon>Liliopsida</taxon>
        <taxon>Zingiberales</taxon>
        <taxon>Musaceae</taxon>
        <taxon>Ensete</taxon>
    </lineage>
</organism>